<dbReference type="PROSITE" id="PS51032">
    <property type="entry name" value="AP2_ERF"/>
    <property type="match status" value="2"/>
</dbReference>
<protein>
    <recommendedName>
        <fullName evidence="7">AP2/ERF domain-containing protein</fullName>
    </recommendedName>
</protein>
<dbReference type="Proteomes" id="UP001491310">
    <property type="component" value="Unassembled WGS sequence"/>
</dbReference>
<keyword evidence="5" id="KW-0539">Nucleus</keyword>
<evidence type="ECO:0000259" key="7">
    <source>
        <dbReference type="PROSITE" id="PS51032"/>
    </source>
</evidence>
<evidence type="ECO:0000256" key="6">
    <source>
        <dbReference type="SAM" id="MobiDB-lite"/>
    </source>
</evidence>
<comment type="subcellular location">
    <subcellularLocation>
        <location evidence="1">Nucleus</location>
    </subcellularLocation>
</comment>
<feature type="compositionally biased region" description="Low complexity" evidence="6">
    <location>
        <begin position="418"/>
        <end position="427"/>
    </location>
</feature>
<dbReference type="SMART" id="SM00380">
    <property type="entry name" value="AP2"/>
    <property type="match status" value="2"/>
</dbReference>
<evidence type="ECO:0000256" key="5">
    <source>
        <dbReference type="ARBA" id="ARBA00023242"/>
    </source>
</evidence>
<feature type="compositionally biased region" description="Low complexity" evidence="6">
    <location>
        <begin position="259"/>
        <end position="269"/>
    </location>
</feature>
<dbReference type="InterPro" id="IPR001471">
    <property type="entry name" value="AP2/ERF_dom"/>
</dbReference>
<feature type="domain" description="AP2/ERF" evidence="7">
    <location>
        <begin position="6"/>
        <end position="62"/>
    </location>
</feature>
<sequence length="543" mass="59733">MGKSSLYRGVTLFRPTGKWRAQISAGGKTTSLGDHDTEEEAARAFDRAAINKAGLEAKTNFDVRDYINEVEDLQKMSQTELVAMLRSRARKSGTQTSHFRGVSLLKQTGKWHAQINVGGKQVHLGFFATEEAAARAYDRAAINKGARDGGKIITNYSIDDYASELDLLRRLSQEDLVAALASESRRKQTMEMLAEGFAGKSEEVFGTGFSMTPVPGPETPVLAELRAKAERAQPKPTEKNQLYANFGRKLESAPPPSVEQLAAAQATREAAARHQQELAESRNQRRQGARLGAGQSRTVSPVRDFVTPIPTPGNSPAKFGRMRARDNSPEPNMPGEEANPASPFMRQQRSRRPRPPFVAPRYLRYDQDESNATTATLPGWEYMDDEVASHSGTNLFDSGDPEMQFLQANKPRTKRQEAMMARRQLQRQQERQVRRLHLSDASPGPSPIPTPAQKARRPVFPSPRGLRNGLVEAVAAVAGGLSCTDPDLTAAPSDMPSTSDSGSHTHDITGHKRGLDLDADAEETALKRFSKNRRTRQAPTRAL</sequence>
<feature type="region of interest" description="Disordered" evidence="6">
    <location>
        <begin position="487"/>
        <end position="543"/>
    </location>
</feature>
<feature type="region of interest" description="Disordered" evidence="6">
    <location>
        <begin position="417"/>
        <end position="464"/>
    </location>
</feature>
<keyword evidence="9" id="KW-1185">Reference proteome</keyword>
<evidence type="ECO:0000313" key="8">
    <source>
        <dbReference type="EMBL" id="KAK9902163.1"/>
    </source>
</evidence>
<dbReference type="SUPFAM" id="SSF54171">
    <property type="entry name" value="DNA-binding domain"/>
    <property type="match status" value="2"/>
</dbReference>
<name>A0ABR2YCS2_9CHLO</name>
<dbReference type="PANTHER" id="PTHR32467:SF90">
    <property type="entry name" value="AP2-LIKE ETHYLENE-RESPONSIVE TRANSCRIPTION FACTOR AIL1"/>
    <property type="match status" value="1"/>
</dbReference>
<dbReference type="Gene3D" id="3.30.730.10">
    <property type="entry name" value="AP2/ERF domain"/>
    <property type="match status" value="2"/>
</dbReference>
<dbReference type="PANTHER" id="PTHR32467">
    <property type="entry name" value="AP2-LIKE ETHYLENE-RESPONSIVE TRANSCRIPTION FACTOR"/>
    <property type="match status" value="1"/>
</dbReference>
<gene>
    <name evidence="8" type="ORF">WJX75_006452</name>
</gene>
<keyword evidence="2" id="KW-0805">Transcription regulation</keyword>
<accession>A0ABR2YCS2</accession>
<feature type="compositionally biased region" description="Basic and acidic residues" evidence="6">
    <location>
        <begin position="503"/>
        <end position="516"/>
    </location>
</feature>
<evidence type="ECO:0000256" key="4">
    <source>
        <dbReference type="ARBA" id="ARBA00023163"/>
    </source>
</evidence>
<keyword evidence="4" id="KW-0804">Transcription</keyword>
<dbReference type="InterPro" id="IPR036955">
    <property type="entry name" value="AP2/ERF_dom_sf"/>
</dbReference>
<proteinExistence type="predicted"/>
<feature type="region of interest" description="Disordered" evidence="6">
    <location>
        <begin position="249"/>
        <end position="357"/>
    </location>
</feature>
<organism evidence="8 9">
    <name type="scientific">Coccomyxa subellipsoidea</name>
    <dbReference type="NCBI Taxonomy" id="248742"/>
    <lineage>
        <taxon>Eukaryota</taxon>
        <taxon>Viridiplantae</taxon>
        <taxon>Chlorophyta</taxon>
        <taxon>core chlorophytes</taxon>
        <taxon>Trebouxiophyceae</taxon>
        <taxon>Trebouxiophyceae incertae sedis</taxon>
        <taxon>Coccomyxaceae</taxon>
        <taxon>Coccomyxa</taxon>
    </lineage>
</organism>
<evidence type="ECO:0000256" key="2">
    <source>
        <dbReference type="ARBA" id="ARBA00023015"/>
    </source>
</evidence>
<reference evidence="8 9" key="1">
    <citation type="journal article" date="2024" name="Nat. Commun.">
        <title>Phylogenomics reveals the evolutionary origins of lichenization in chlorophyte algae.</title>
        <authorList>
            <person name="Puginier C."/>
            <person name="Libourel C."/>
            <person name="Otte J."/>
            <person name="Skaloud P."/>
            <person name="Haon M."/>
            <person name="Grisel S."/>
            <person name="Petersen M."/>
            <person name="Berrin J.G."/>
            <person name="Delaux P.M."/>
            <person name="Dal Grande F."/>
            <person name="Keller J."/>
        </authorList>
    </citation>
    <scope>NUCLEOTIDE SEQUENCE [LARGE SCALE GENOMIC DNA]</scope>
    <source>
        <strain evidence="8 9">SAG 216-7</strain>
    </source>
</reference>
<feature type="domain" description="AP2/ERF" evidence="7">
    <location>
        <begin position="98"/>
        <end position="157"/>
    </location>
</feature>
<dbReference type="EMBL" id="JALJOT010000016">
    <property type="protein sequence ID" value="KAK9902163.1"/>
    <property type="molecule type" value="Genomic_DNA"/>
</dbReference>
<dbReference type="CDD" id="cd00018">
    <property type="entry name" value="AP2"/>
    <property type="match status" value="1"/>
</dbReference>
<evidence type="ECO:0000256" key="3">
    <source>
        <dbReference type="ARBA" id="ARBA00023125"/>
    </source>
</evidence>
<evidence type="ECO:0000313" key="9">
    <source>
        <dbReference type="Proteomes" id="UP001491310"/>
    </source>
</evidence>
<feature type="compositionally biased region" description="Basic and acidic residues" evidence="6">
    <location>
        <begin position="270"/>
        <end position="283"/>
    </location>
</feature>
<evidence type="ECO:0000256" key="1">
    <source>
        <dbReference type="ARBA" id="ARBA00004123"/>
    </source>
</evidence>
<comment type="caution">
    <text evidence="8">The sequence shown here is derived from an EMBL/GenBank/DDBJ whole genome shotgun (WGS) entry which is preliminary data.</text>
</comment>
<dbReference type="InterPro" id="IPR016177">
    <property type="entry name" value="DNA-bd_dom_sf"/>
</dbReference>
<dbReference type="Pfam" id="PF00847">
    <property type="entry name" value="AP2"/>
    <property type="match status" value="1"/>
</dbReference>
<keyword evidence="3" id="KW-0238">DNA-binding</keyword>